<feature type="compositionally biased region" description="Low complexity" evidence="5">
    <location>
        <begin position="293"/>
        <end position="321"/>
    </location>
</feature>
<proteinExistence type="predicted"/>
<reference evidence="7 8" key="1">
    <citation type="submission" date="2018-11" db="EMBL/GenBank/DDBJ databases">
        <title>Genome sequence of Apiotrichum porosum DSM 27194.</title>
        <authorList>
            <person name="Aliyu H."/>
            <person name="Gorte O."/>
            <person name="Ochsenreither K."/>
        </authorList>
    </citation>
    <scope>NUCLEOTIDE SEQUENCE [LARGE SCALE GENOMIC DNA]</scope>
    <source>
        <strain evidence="7 8">DSM 27194</strain>
    </source>
</reference>
<dbReference type="SMART" id="SM00248">
    <property type="entry name" value="ANK"/>
    <property type="match status" value="2"/>
</dbReference>
<sequence length="987" mass="107045">MQQHGLSSHPGHPGGQPSQQQPHGMPQHIQTQHPSQHQQQQPGLLPALSPDLPTPRSVVQSLPQQQQQQQQLLLTPRQGMMQQPPQGAPGGAVRPPSQSQTHSRTHTPQHSQHNVFQTVMGARPGQVPQDDVGGAGNVKVYASAYSQIPVFEAMIRNISVMRRMADSWVNATQILKVAGISKSVRTKILEKKVQTQTHEKVQGGYGKYQGTWIPVDRGRILAEQYGVLHLLAPIFDFVPPPSGPPALPMRGGSATPNAKTPGGNTGVVIPGSGSAGRQLISPYNVPPPPPPQFLQQPLQGDPMMHQQQQQQQMLYPPQHMQGPPVYYQPHQTMHQQQQAQQQQQIHQHHAQQQQQHHHQPPPQQQHHHMGFPDQQQQQRLEPAAQIDMPSGLGPPAAINGHGSHHIHGLPPPPNDVYVDSYGQPHRITGGSTVPAPFSNDDIQPPAKRQRTTADGGEMPQAETQASTGEDDDDDDLARDRPPVPGGFRLSTKPFKPRLSSSSHRRRQQLLSLFQTDNVDVRTAFELGPEERPDWDVDMVIDEQGHTALHWACALAKMSIITQLIELGADIHRGNYSGETPLIRSVLTTNHAEAGTFSQLLDQHLGTTVRTLDHAYGSVIHHIALSAGLKGRIACARGYMAAVLEWIAKEVTKDRGLAAAAATPTTATSTNNANAAAGASAPSPAPQDSPISLKHLVDLQDVRGDTALSVAARVGSRPLVNLLLDAGADKAKANKLGLRPCDFGIEVEALAVSAKDAAVANLKAEVKRPERRSADVLKNISALFEDINKAFDAEMEKHVEALGGVEKSVRIATRSLADRRQQVDLTRTKLATLEQQAERVENARRALDAPEMDWTGRTPLKAEATLPPAFGFVPPAVPTAAGTLKTPVEPPLPARGEPDSLVQLRRIAQWEERVATLLEERAAELEGDGADRALKYRKVIALCAKVSVDQVDDMLDGLTTAVESDGPAIDLTRMAGLVQRLNKAPLAG</sequence>
<dbReference type="InterPro" id="IPR036887">
    <property type="entry name" value="HTH_APSES_sf"/>
</dbReference>
<comment type="caution">
    <text evidence="7">The sequence shown here is derived from an EMBL/GenBank/DDBJ whole genome shotgun (WGS) entry which is preliminary data.</text>
</comment>
<evidence type="ECO:0000259" key="6">
    <source>
        <dbReference type="PROSITE" id="PS51299"/>
    </source>
</evidence>
<feature type="compositionally biased region" description="Basic residues" evidence="5">
    <location>
        <begin position="355"/>
        <end position="369"/>
    </location>
</feature>
<dbReference type="GeneID" id="39584573"/>
<evidence type="ECO:0000256" key="1">
    <source>
        <dbReference type="ARBA" id="ARBA00022737"/>
    </source>
</evidence>
<feature type="domain" description="HTH APSES-type" evidence="6">
    <location>
        <begin position="140"/>
        <end position="246"/>
    </location>
</feature>
<keyword evidence="8" id="KW-1185">Reference proteome</keyword>
<feature type="compositionally biased region" description="Low complexity" evidence="5">
    <location>
        <begin position="328"/>
        <end position="354"/>
    </location>
</feature>
<organism evidence="7 8">
    <name type="scientific">Apiotrichum porosum</name>
    <dbReference type="NCBI Taxonomy" id="105984"/>
    <lineage>
        <taxon>Eukaryota</taxon>
        <taxon>Fungi</taxon>
        <taxon>Dikarya</taxon>
        <taxon>Basidiomycota</taxon>
        <taxon>Agaricomycotina</taxon>
        <taxon>Tremellomycetes</taxon>
        <taxon>Trichosporonales</taxon>
        <taxon>Trichosporonaceae</taxon>
        <taxon>Apiotrichum</taxon>
    </lineage>
</organism>
<evidence type="ECO:0000256" key="4">
    <source>
        <dbReference type="SAM" id="Coils"/>
    </source>
</evidence>
<evidence type="ECO:0000313" key="7">
    <source>
        <dbReference type="EMBL" id="RSH87522.1"/>
    </source>
</evidence>
<dbReference type="Gene3D" id="3.10.260.10">
    <property type="entry name" value="Transcription regulator HTH, APSES-type DNA-binding domain"/>
    <property type="match status" value="1"/>
</dbReference>
<feature type="region of interest" description="Disordered" evidence="5">
    <location>
        <begin position="662"/>
        <end position="689"/>
    </location>
</feature>
<gene>
    <name evidence="7" type="primary">SWI6</name>
    <name evidence="7" type="ORF">EHS24_000030</name>
</gene>
<dbReference type="STRING" id="105984.A0A427Y8R7"/>
<dbReference type="PROSITE" id="PS50297">
    <property type="entry name" value="ANK_REP_REGION"/>
    <property type="match status" value="2"/>
</dbReference>
<feature type="compositionally biased region" description="Low complexity" evidence="5">
    <location>
        <begin position="662"/>
        <end position="681"/>
    </location>
</feature>
<dbReference type="PROSITE" id="PS50088">
    <property type="entry name" value="ANK_REPEAT"/>
    <property type="match status" value="2"/>
</dbReference>
<accession>A0A427Y8R7</accession>
<dbReference type="InterPro" id="IPR051642">
    <property type="entry name" value="SWI6-like"/>
</dbReference>
<dbReference type="GO" id="GO:0001228">
    <property type="term" value="F:DNA-binding transcription activator activity, RNA polymerase II-specific"/>
    <property type="evidence" value="ECO:0007669"/>
    <property type="project" value="UniProtKB-ARBA"/>
</dbReference>
<evidence type="ECO:0000313" key="8">
    <source>
        <dbReference type="Proteomes" id="UP000279236"/>
    </source>
</evidence>
<dbReference type="EMBL" id="RSCE01000001">
    <property type="protein sequence ID" value="RSH87522.1"/>
    <property type="molecule type" value="Genomic_DNA"/>
</dbReference>
<feature type="coiled-coil region" evidence="4">
    <location>
        <begin position="815"/>
        <end position="842"/>
    </location>
</feature>
<dbReference type="SMART" id="SM01252">
    <property type="entry name" value="KilA-N"/>
    <property type="match status" value="1"/>
</dbReference>
<feature type="compositionally biased region" description="Low complexity" evidence="5">
    <location>
        <begin position="1"/>
        <end position="42"/>
    </location>
</feature>
<feature type="compositionally biased region" description="Low complexity" evidence="5">
    <location>
        <begin position="60"/>
        <end position="96"/>
    </location>
</feature>
<evidence type="ECO:0000256" key="3">
    <source>
        <dbReference type="PROSITE-ProRule" id="PRU00023"/>
    </source>
</evidence>
<protein>
    <submittedName>
        <fullName evidence="7">Transcriptional regulator swi6</fullName>
    </submittedName>
</protein>
<feature type="repeat" description="ANK" evidence="3">
    <location>
        <begin position="543"/>
        <end position="575"/>
    </location>
</feature>
<dbReference type="InterPro" id="IPR002110">
    <property type="entry name" value="Ankyrin_rpt"/>
</dbReference>
<dbReference type="OrthoDB" id="6718656at2759"/>
<feature type="region of interest" description="Disordered" evidence="5">
    <location>
        <begin position="1"/>
        <end position="112"/>
    </location>
</feature>
<dbReference type="SUPFAM" id="SSF48403">
    <property type="entry name" value="Ankyrin repeat"/>
    <property type="match status" value="1"/>
</dbReference>
<keyword evidence="2 3" id="KW-0040">ANK repeat</keyword>
<dbReference type="InterPro" id="IPR018004">
    <property type="entry name" value="KilA/APSES_HTH"/>
</dbReference>
<keyword evidence="4" id="KW-0175">Coiled coil</keyword>
<dbReference type="Pfam" id="PF00023">
    <property type="entry name" value="Ank"/>
    <property type="match status" value="2"/>
</dbReference>
<dbReference type="Proteomes" id="UP000279236">
    <property type="component" value="Unassembled WGS sequence"/>
</dbReference>
<dbReference type="Gene3D" id="1.25.40.20">
    <property type="entry name" value="Ankyrin repeat-containing domain"/>
    <property type="match status" value="1"/>
</dbReference>
<dbReference type="InterPro" id="IPR036770">
    <property type="entry name" value="Ankyrin_rpt-contain_sf"/>
</dbReference>
<feature type="compositionally biased region" description="Polar residues" evidence="5">
    <location>
        <begin position="97"/>
        <end position="112"/>
    </location>
</feature>
<dbReference type="SUPFAM" id="SSF54616">
    <property type="entry name" value="DNA-binding domain of Mlu1-box binding protein MBP1"/>
    <property type="match status" value="1"/>
</dbReference>
<dbReference type="Pfam" id="PF04383">
    <property type="entry name" value="KilA-N"/>
    <property type="match status" value="1"/>
</dbReference>
<dbReference type="AlphaFoldDB" id="A0A427Y8R7"/>
<keyword evidence="1" id="KW-0677">Repeat</keyword>
<dbReference type="PANTHER" id="PTHR43828:SF3">
    <property type="entry name" value="CHROMO DOMAIN-CONTAINING PROTEIN"/>
    <property type="match status" value="1"/>
</dbReference>
<dbReference type="RefSeq" id="XP_028479730.1">
    <property type="nucleotide sequence ID" value="XM_028615873.1"/>
</dbReference>
<feature type="repeat" description="ANK" evidence="3">
    <location>
        <begin position="702"/>
        <end position="734"/>
    </location>
</feature>
<dbReference type="GO" id="GO:0003677">
    <property type="term" value="F:DNA binding"/>
    <property type="evidence" value="ECO:0007669"/>
    <property type="project" value="InterPro"/>
</dbReference>
<dbReference type="GO" id="GO:0030907">
    <property type="term" value="C:MBF transcription complex"/>
    <property type="evidence" value="ECO:0007669"/>
    <property type="project" value="TreeGrafter"/>
</dbReference>
<evidence type="ECO:0000256" key="2">
    <source>
        <dbReference type="ARBA" id="ARBA00023043"/>
    </source>
</evidence>
<evidence type="ECO:0000256" key="5">
    <source>
        <dbReference type="SAM" id="MobiDB-lite"/>
    </source>
</evidence>
<dbReference type="PROSITE" id="PS51299">
    <property type="entry name" value="HTH_APSES"/>
    <property type="match status" value="1"/>
</dbReference>
<dbReference type="PANTHER" id="PTHR43828">
    <property type="entry name" value="ASPARAGINASE"/>
    <property type="match status" value="1"/>
</dbReference>
<feature type="region of interest" description="Disordered" evidence="5">
    <location>
        <begin position="247"/>
        <end position="505"/>
    </location>
</feature>
<dbReference type="GO" id="GO:0033309">
    <property type="term" value="C:SBF transcription complex"/>
    <property type="evidence" value="ECO:0007669"/>
    <property type="project" value="TreeGrafter"/>
</dbReference>
<name>A0A427Y8R7_9TREE</name>
<dbReference type="InterPro" id="IPR003163">
    <property type="entry name" value="Tscrpt_reg_HTH_APSES-type"/>
</dbReference>